<dbReference type="InterPro" id="IPR008936">
    <property type="entry name" value="Rho_GTPase_activation_prot"/>
</dbReference>
<dbReference type="SUPFAM" id="SSF48350">
    <property type="entry name" value="GTPase activation domain, GAP"/>
    <property type="match status" value="1"/>
</dbReference>
<dbReference type="OMA" id="CIWINDS"/>
<dbReference type="HOGENOM" id="CLU_000439_0_0_1"/>
<dbReference type="PANTHER" id="PTHR10194:SF142">
    <property type="entry name" value="NEUROFIBROMIN"/>
    <property type="match status" value="1"/>
</dbReference>
<dbReference type="Gene3D" id="3.40.525.10">
    <property type="entry name" value="CRAL-TRIO lipid binding domain"/>
    <property type="match status" value="1"/>
</dbReference>
<evidence type="ECO:0000256" key="3">
    <source>
        <dbReference type="SAM" id="MobiDB-lite"/>
    </source>
</evidence>
<dbReference type="STRING" id="1071381.G8C0D7"/>
<gene>
    <name evidence="5" type="primary">TPHA0M00770</name>
    <name evidence="5" type="ordered locus">TPHA_0M00770</name>
</gene>
<reference evidence="5 6" key="1">
    <citation type="journal article" date="2011" name="Proc. Natl. Acad. Sci. U.S.A.">
        <title>Evolutionary erosion of yeast sex chromosomes by mating-type switching accidents.</title>
        <authorList>
            <person name="Gordon J.L."/>
            <person name="Armisen D."/>
            <person name="Proux-Wera E."/>
            <person name="Oheigeartaigh S.S."/>
            <person name="Byrne K.P."/>
            <person name="Wolfe K.H."/>
        </authorList>
    </citation>
    <scope>NUCLEOTIDE SEQUENCE [LARGE SCALE GENOMIC DNA]</scope>
    <source>
        <strain evidence="6">ATCC 24235 / CBS 4417 / NBRC 1672 / NRRL Y-8282 / UCD 70-5</strain>
    </source>
</reference>
<evidence type="ECO:0000256" key="2">
    <source>
        <dbReference type="ARBA" id="ARBA00022553"/>
    </source>
</evidence>
<organism evidence="5 6">
    <name type="scientific">Tetrapisispora phaffii (strain ATCC 24235 / CBS 4417 / NBRC 1672 / NRRL Y-8282 / UCD 70-5)</name>
    <name type="common">Yeast</name>
    <name type="synonym">Fabospora phaffii</name>
    <dbReference type="NCBI Taxonomy" id="1071381"/>
    <lineage>
        <taxon>Eukaryota</taxon>
        <taxon>Fungi</taxon>
        <taxon>Dikarya</taxon>
        <taxon>Ascomycota</taxon>
        <taxon>Saccharomycotina</taxon>
        <taxon>Saccharomycetes</taxon>
        <taxon>Saccharomycetales</taxon>
        <taxon>Saccharomycetaceae</taxon>
        <taxon>Tetrapisispora</taxon>
    </lineage>
</organism>
<dbReference type="GeneID" id="11531913"/>
<dbReference type="Proteomes" id="UP000005666">
    <property type="component" value="Chromosome 13"/>
</dbReference>
<evidence type="ECO:0000256" key="1">
    <source>
        <dbReference type="ARBA" id="ARBA00022468"/>
    </source>
</evidence>
<dbReference type="InterPro" id="IPR001936">
    <property type="entry name" value="RasGAP_dom"/>
</dbReference>
<proteinExistence type="predicted"/>
<keyword evidence="6" id="KW-1185">Reference proteome</keyword>
<dbReference type="EMBL" id="HE612868">
    <property type="protein sequence ID" value="CCE65652.1"/>
    <property type="molecule type" value="Genomic_DNA"/>
</dbReference>
<accession>G8C0D7</accession>
<dbReference type="Pfam" id="PF00616">
    <property type="entry name" value="RasGAP"/>
    <property type="match status" value="1"/>
</dbReference>
<dbReference type="PROSITE" id="PS50018">
    <property type="entry name" value="RAS_GTPASE_ACTIV_2"/>
    <property type="match status" value="1"/>
</dbReference>
<dbReference type="Gene3D" id="1.10.506.10">
    <property type="entry name" value="GTPase Activation - p120gap, domain 1"/>
    <property type="match status" value="1"/>
</dbReference>
<name>G8C0D7_TETPH</name>
<keyword evidence="1" id="KW-0343">GTPase activation</keyword>
<keyword evidence="2" id="KW-0597">Phosphoprotein</keyword>
<dbReference type="RefSeq" id="XP_003688086.1">
    <property type="nucleotide sequence ID" value="XM_003688038.1"/>
</dbReference>
<dbReference type="InterPro" id="IPR039360">
    <property type="entry name" value="Ras_GTPase"/>
</dbReference>
<dbReference type="KEGG" id="tpf:TPHA_0M00770"/>
<feature type="region of interest" description="Disordered" evidence="3">
    <location>
        <begin position="407"/>
        <end position="438"/>
    </location>
</feature>
<dbReference type="SMART" id="SM00323">
    <property type="entry name" value="RasGAP"/>
    <property type="match status" value="1"/>
</dbReference>
<evidence type="ECO:0000259" key="4">
    <source>
        <dbReference type="PROSITE" id="PS50018"/>
    </source>
</evidence>
<feature type="domain" description="Ras-GAP" evidence="4">
    <location>
        <begin position="1546"/>
        <end position="1735"/>
    </location>
</feature>
<evidence type="ECO:0000313" key="5">
    <source>
        <dbReference type="EMBL" id="CCE65652.1"/>
    </source>
</evidence>
<dbReference type="eggNOG" id="KOG1826">
    <property type="taxonomic scope" value="Eukaryota"/>
</dbReference>
<sequence>MAHTSKEQKVPRVNMSDRLCYNVICDRIYQFLPVKSSFTYYTQVEEFEVFLKCRDILLTVVAKDRLHHILIHIMNCIEKKILTNNMAITEVTFEQFQSIIVLMRLLNDLIEYNWDMHDMKQLKASEQKKVHQLDNAIFRNRMVGFASSRTQSHSTRPSKLPTDNNLIHRLLNFCNNLKFHTSTINTLLSSSDDLYGQHLHLRFMLLANYQEILKKNSLLKTDAILLDVTIAHLQSFLAASNPDEYSLYLNEKLLQPYFAHIHSPNEYNHQSARKDEFELIKYFDLFASLQITSRDLIHFLEIVEKLSTVLGKTIFNTVFISHVTKTLQIWITSKPNDFLTFNKMHQNEKRLDRYEIIESLFDQLFSTYKVSSLLTSNFARDPIIPTSSAPIQINSTSVNYNISEQNTSLNPFSKSNSRSSTGTSTNNPHINPLQPVGLSRTSSMNILNQENQSLKSHAKNNTLLNSYERLFFDQNSSNSSIQTNNIKDEIKGDSSNELDNSHLFSYINRRKSNTVLTELIGYNNSYTSSNLAILNILGILAILQNDVMIEASNISLTDINDHLPSNIDQSKGPCYSDSTNKQTDNDSLPTTLNKIKSLSSSIRSFKRNPPKKKTIKFLTLLVKNLNGSSSSSEVALLDSSYVLLSMLFLASTVSTIDVKAPAVFFCCRFINTFGQNLQVGRNWNDRVNKAFSNFEVKYPHIFKALQLKYFISLLQMDTNNFIAHLCLEDVLRERNLTVLCLYTEGFSLYFHTNLTNKISKESNVKTHAFLIELFYMVIKMRHSTIIGENALKEIFRKHNKHVENIFKCNLQEHKTVISKKRDFYFGYDSNLDISDNDQNDNELITLSSNPSSVQQQMETISKYSYKSIRSKTPVSVQSSIISNEVDQNEVDLEIMVSTILTIFSRKIYYFFTPENVDSIDLTYIIETNLCVVKIIADGYFSTNDAINKSSRTFVKVFLEFLTNINKDSPVQLIVSAYFMTTGIVFMISKLLTNLSLSYESREVLLQAALQFMNTKYYLTKLLQDNGRGYHISLIVESQLNDIAAVVGKALFLSLCCGKPKIQQIVTDLYKSYYKFVLLYGEIIGRSDEELDIQLDFIRSLSSANYILMGNIAFQHYLLDTIMKHLQVPNRILVESIFIIYDRWLYLSQNKLALTQDQFDEFRIFAGVIAVSSGIILSQKTNTDNYYIKENINSLEEKFNYFIVQQCIWINDSSLLTRENARDILSHELHPLAYNILLTNIKKKFDEISKSTTNVILDDYWYSFIEQVIIILRTILQKDDDATKKNLILVSVEIIDIIEFLCIHIKNIPASNSKFHKIVIQMLKLFKGIQSSENKMFIKCHFQLKNKWLKFILEIFNDSVNHDFDFNNITLSHKDMDLDKRKIDSLFIDRLLESSITLKYLTKNLPIEVIPSSADNDLRKLKATEFGKYFSYLFKGLEICHIDDNIPHFLSNKKTLISSNIIASLANLTNANSDVGIEYALPLGLSLSREMKMSFLKVFINIIQSEKKYNQHEDEHNKIIIFTELTKYFQKFPFLISDFCKVCPSDIIDEFSVGIFEAFGATTFFNILFKELLSNEISTILRPSEILRRNSCTTSILTLFASSRGHEYLVDVLKPALSNIVCSNDLMDIEKLDPDDPETGHKVSIYLSYFDKIVESIIGSQDIFPESFFDVCKSIYDVTTTRFRDHGEIAVSAFLFLRFICPSIITPETESIESIFDTNKKKVCLSMAKLLQMIANGSDSLTRWPSLKNEINRLTIYREKIFSFIKSVSTKDKIIQNDTQVSTDLVPNLAFLQKVLYFNELSIRKTLLKDVQCFGSVEEFINLIEIFDTFMGKFKQPNFNPNNDLPQYVKEHMYDMPRLYNFMEKNVFKKKNSTIIYKNFITESISSDNIPTITVSFRHLQYYSISNDEMVYHFIQTYSKIWTTKNYLVFDCTDYCSDGLDSLVPFLTLLLTLIPEETLKLCVSLYVINADSSAVDQALKGGSNVGLFLAAYGKQKWITSNEDGNIIKFLGTKGETLEIVKGVRIFLKDVLLYDHDSKKSVAVALQIGTNHIQVLIQEPKKIKLTDTSTVTEIKVNHVYHISRILSVDISSYSGNDSEFTIALDSGSVTLCCDKYLDVIRMINQSMSRIEEDASNQDNLMSRPESVVLEEKDKEINKRYIVSNLLIILLLGFSDDDMKIKEVSYNLMVALQNTYKMDFGFFLYTSPEIYVSQNGSQILTEVTKTLVAKSSELTPYIIPCLLNLLESDILDFDDIPTYLSYLSAWMHNVYQHIYIADLNEDGVALTTKIIHRVIRLTVKHEAYSSLYIDNIWHPMLVELQFINIVVDETLVYASERLYENKDKNKVLNILGSLPTFPVAKIVIGKLLDIINSFSHSLIYEASNKSWSDLLILSKLASDLFFQNTLVAQNFLPETLIIISLLIDLGPLELRETLFGLLMNVCNSLAINNTLPSTSKKQLDSLCQIFVSHRLRFIYGFSQNKNRILPRMSAESFQVNFKTLEYFIDNILLLMENYDGFESAHWKASYKSHIINILFNKKTLLSARAVMILGIVNKSKTPEYLTKRILYNMMLATAEPDLSEEQLFLSIAHVHTCSKLVEGLDPSLEIMKSMFWLSTTYVISEHPLFFEAGLIFLTNNIKRLFMVELHKGKNGRPLIDILLETKGQLQPQYSEIEKLVNFRWDKHNFTYILLWTVSRGLSFPHIKEFALFCLVQLFRNTYYEFAAFKKDTHYLSYYLFVFVTMTPSQLEDVINAVEYEEEEEFYQFDSTNKVTKHLLDWLVSDNEDTMITLYQIALIYRNLLIDDAGKFRFGLIMKYLLEKNPVCVLPIYNIIQPELFNQLATDKNILNSDLAFEIIGLVSRMSEFNKASKYEEELLETLGKRDLRIINSLTTRQNESKLFFDPTNLTLSSIVAEEKKYTIRLISKIIQNSDELNNNISSSPSTSRIS</sequence>
<protein>
    <recommendedName>
        <fullName evidence="4">Ras-GAP domain-containing protein</fullName>
    </recommendedName>
</protein>
<evidence type="ECO:0000313" key="6">
    <source>
        <dbReference type="Proteomes" id="UP000005666"/>
    </source>
</evidence>
<dbReference type="GO" id="GO:0005096">
    <property type="term" value="F:GTPase activator activity"/>
    <property type="evidence" value="ECO:0007669"/>
    <property type="project" value="UniProtKB-KW"/>
</dbReference>
<dbReference type="OrthoDB" id="28245at2759"/>
<feature type="compositionally biased region" description="Low complexity" evidence="3">
    <location>
        <begin position="413"/>
        <end position="427"/>
    </location>
</feature>
<dbReference type="PANTHER" id="PTHR10194">
    <property type="entry name" value="RAS GTPASE-ACTIVATING PROTEINS"/>
    <property type="match status" value="1"/>
</dbReference>
<dbReference type="InterPro" id="IPR036865">
    <property type="entry name" value="CRAL-TRIO_dom_sf"/>
</dbReference>